<evidence type="ECO:0000259" key="11">
    <source>
        <dbReference type="PROSITE" id="PS50011"/>
    </source>
</evidence>
<keyword evidence="6 9" id="KW-0067">ATP-binding</keyword>
<dbReference type="STRING" id="56484.A0A1Y2FIB3"/>
<keyword evidence="13" id="KW-1185">Reference proteome</keyword>
<dbReference type="OrthoDB" id="68483at2759"/>
<feature type="domain" description="Protein kinase" evidence="11">
    <location>
        <begin position="82"/>
        <end position="350"/>
    </location>
</feature>
<evidence type="ECO:0000256" key="5">
    <source>
        <dbReference type="ARBA" id="ARBA00022777"/>
    </source>
</evidence>
<evidence type="ECO:0000256" key="10">
    <source>
        <dbReference type="SAM" id="MobiDB-lite"/>
    </source>
</evidence>
<sequence>MDALTTRASAPSPKAQQITVLGSRTPAKFPHHQAPSPPTHYTGSGNYTDTEWREVQGWGQVKETHEITKITDELGRKIINKYEVIKEIGRGVHGKVKLARTMDSNEMVALKILPKTMRARLGRPETSTTQEAVVRREIAILKKCVHPHVVRLREVIDDPQADKIYLVLEYMWGGEVIWRNDEDEPVLKLHQARSTFRDTVLGLEFCIIHRDIKPANLLWTKNHSVKISDFGVSHISSAVDQSTTALELAKTAGTPAFFAPELCWTGSGERPPITKAIDIWALGVTLYCLLCGKVPFEAQNEFELFERIVADEVEIPEAVDSDARDLLQRMLIKDPAKRITIPEIKRHAFVLKGVKDPDHWISVTNPGLFGVLEVSETEVHEAVSTFDAFKRRLGKLGSRLATGLRRRANTGLSSASLSTNDFDKVRSKEGSLMTTSTSTESKQSDGRGWMSLMRREQSGSVKKNQSFESLAAAASGASNAVRPINVRRPSPRDLHSHSHLTRSQGDRAILDGPHVAETGVLAGNGGVSRHLSLHRLNGHTAVDESSLLRSSSDPAARMMVGRSKGFSSELSTPIDAHLPVLSFESEGGSESVYDEESEDEDDGFCIDFDKRRKRND</sequence>
<feature type="binding site" evidence="9">
    <location>
        <position position="111"/>
    </location>
    <ligand>
        <name>ATP</name>
        <dbReference type="ChEBI" id="CHEBI:30616"/>
    </ligand>
</feature>
<dbReference type="AlphaFoldDB" id="A0A1Y2FIB3"/>
<accession>A0A1Y2FIB3</accession>
<evidence type="ECO:0000256" key="6">
    <source>
        <dbReference type="ARBA" id="ARBA00022840"/>
    </source>
</evidence>
<dbReference type="GO" id="GO:0050793">
    <property type="term" value="P:regulation of developmental process"/>
    <property type="evidence" value="ECO:0007669"/>
    <property type="project" value="UniProtKB-ARBA"/>
</dbReference>
<dbReference type="FunFam" id="1.10.510.10:FF:000571">
    <property type="entry name" value="Maternal embryonic leucine zipper kinase"/>
    <property type="match status" value="1"/>
</dbReference>
<keyword evidence="2" id="KW-0723">Serine/threonine-protein kinase</keyword>
<name>A0A1Y2FIB3_PROLT</name>
<feature type="compositionally biased region" description="Polar residues" evidence="10">
    <location>
        <begin position="432"/>
        <end position="441"/>
    </location>
</feature>
<keyword evidence="5 12" id="KW-0418">Kinase</keyword>
<evidence type="ECO:0000256" key="2">
    <source>
        <dbReference type="ARBA" id="ARBA00022527"/>
    </source>
</evidence>
<dbReference type="FunFam" id="3.30.200.20:FF:000206">
    <property type="entry name" value="Serine/threonine-protein kinase Ssp1"/>
    <property type="match status" value="1"/>
</dbReference>
<protein>
    <recommendedName>
        <fullName evidence="1">non-specific serine/threonine protein kinase</fullName>
        <ecNumber evidence="1">2.7.11.1</ecNumber>
    </recommendedName>
</protein>
<dbReference type="SMART" id="SM00220">
    <property type="entry name" value="S_TKc"/>
    <property type="match status" value="1"/>
</dbReference>
<comment type="caution">
    <text evidence="12">The sequence shown here is derived from an EMBL/GenBank/DDBJ whole genome shotgun (WGS) entry which is preliminary data.</text>
</comment>
<evidence type="ECO:0000256" key="7">
    <source>
        <dbReference type="ARBA" id="ARBA00047899"/>
    </source>
</evidence>
<dbReference type="PROSITE" id="PS50011">
    <property type="entry name" value="PROTEIN_KINASE_DOM"/>
    <property type="match status" value="1"/>
</dbReference>
<dbReference type="CDD" id="cd14008">
    <property type="entry name" value="STKc_LKB1_CaMKK"/>
    <property type="match status" value="1"/>
</dbReference>
<comment type="catalytic activity">
    <reaction evidence="7">
        <text>L-threonyl-[protein] + ATP = O-phospho-L-threonyl-[protein] + ADP + H(+)</text>
        <dbReference type="Rhea" id="RHEA:46608"/>
        <dbReference type="Rhea" id="RHEA-COMP:11060"/>
        <dbReference type="Rhea" id="RHEA-COMP:11605"/>
        <dbReference type="ChEBI" id="CHEBI:15378"/>
        <dbReference type="ChEBI" id="CHEBI:30013"/>
        <dbReference type="ChEBI" id="CHEBI:30616"/>
        <dbReference type="ChEBI" id="CHEBI:61977"/>
        <dbReference type="ChEBI" id="CHEBI:456216"/>
        <dbReference type="EC" id="2.7.11.1"/>
    </reaction>
</comment>
<dbReference type="InterPro" id="IPR017441">
    <property type="entry name" value="Protein_kinase_ATP_BS"/>
</dbReference>
<dbReference type="EMBL" id="MCFI01000008">
    <property type="protein sequence ID" value="ORY83124.1"/>
    <property type="molecule type" value="Genomic_DNA"/>
</dbReference>
<dbReference type="SUPFAM" id="SSF56112">
    <property type="entry name" value="Protein kinase-like (PK-like)"/>
    <property type="match status" value="1"/>
</dbReference>
<dbReference type="GO" id="GO:0042149">
    <property type="term" value="P:cellular response to glucose starvation"/>
    <property type="evidence" value="ECO:0007669"/>
    <property type="project" value="UniProtKB-ARBA"/>
</dbReference>
<reference evidence="12 13" key="1">
    <citation type="submission" date="2016-07" db="EMBL/GenBank/DDBJ databases">
        <title>Pervasive Adenine N6-methylation of Active Genes in Fungi.</title>
        <authorList>
            <consortium name="DOE Joint Genome Institute"/>
            <person name="Mondo S.J."/>
            <person name="Dannebaum R.O."/>
            <person name="Kuo R.C."/>
            <person name="Labutti K."/>
            <person name="Haridas S."/>
            <person name="Kuo A."/>
            <person name="Salamov A."/>
            <person name="Ahrendt S.R."/>
            <person name="Lipzen A."/>
            <person name="Sullivan W."/>
            <person name="Andreopoulos W.B."/>
            <person name="Clum A."/>
            <person name="Lindquist E."/>
            <person name="Daum C."/>
            <person name="Ramamoorthy G.K."/>
            <person name="Gryganskyi A."/>
            <person name="Culley D."/>
            <person name="Magnuson J.K."/>
            <person name="James T.Y."/>
            <person name="O'Malley M.A."/>
            <person name="Stajich J.E."/>
            <person name="Spatafora J.W."/>
            <person name="Visel A."/>
            <person name="Grigoriev I.V."/>
        </authorList>
    </citation>
    <scope>NUCLEOTIDE SEQUENCE [LARGE SCALE GENOMIC DNA]</scope>
    <source>
        <strain evidence="12 13">12-1054</strain>
    </source>
</reference>
<dbReference type="GO" id="GO:0004674">
    <property type="term" value="F:protein serine/threonine kinase activity"/>
    <property type="evidence" value="ECO:0007669"/>
    <property type="project" value="UniProtKB-KW"/>
</dbReference>
<evidence type="ECO:0000313" key="13">
    <source>
        <dbReference type="Proteomes" id="UP000193685"/>
    </source>
</evidence>
<feature type="compositionally biased region" description="Acidic residues" evidence="10">
    <location>
        <begin position="592"/>
        <end position="604"/>
    </location>
</feature>
<organism evidence="12 13">
    <name type="scientific">Protomyces lactucae-debilis</name>
    <dbReference type="NCBI Taxonomy" id="2754530"/>
    <lineage>
        <taxon>Eukaryota</taxon>
        <taxon>Fungi</taxon>
        <taxon>Dikarya</taxon>
        <taxon>Ascomycota</taxon>
        <taxon>Taphrinomycotina</taxon>
        <taxon>Taphrinomycetes</taxon>
        <taxon>Taphrinales</taxon>
        <taxon>Protomycetaceae</taxon>
        <taxon>Protomyces</taxon>
    </lineage>
</organism>
<dbReference type="PROSITE" id="PS00107">
    <property type="entry name" value="PROTEIN_KINASE_ATP"/>
    <property type="match status" value="1"/>
</dbReference>
<dbReference type="RefSeq" id="XP_040725705.1">
    <property type="nucleotide sequence ID" value="XM_040871161.1"/>
</dbReference>
<gene>
    <name evidence="12" type="ORF">BCR37DRAFT_392476</name>
</gene>
<dbReference type="PANTHER" id="PTHR43895">
    <property type="entry name" value="CALCIUM/CALMODULIN-DEPENDENT PROTEIN KINASE KINASE-RELATED"/>
    <property type="match status" value="1"/>
</dbReference>
<keyword evidence="3" id="KW-0808">Transferase</keyword>
<dbReference type="Proteomes" id="UP000193685">
    <property type="component" value="Unassembled WGS sequence"/>
</dbReference>
<evidence type="ECO:0000256" key="4">
    <source>
        <dbReference type="ARBA" id="ARBA00022741"/>
    </source>
</evidence>
<evidence type="ECO:0000313" key="12">
    <source>
        <dbReference type="EMBL" id="ORY83124.1"/>
    </source>
</evidence>
<dbReference type="GO" id="GO:0007165">
    <property type="term" value="P:signal transduction"/>
    <property type="evidence" value="ECO:0007669"/>
    <property type="project" value="TreeGrafter"/>
</dbReference>
<dbReference type="GO" id="GO:0005524">
    <property type="term" value="F:ATP binding"/>
    <property type="evidence" value="ECO:0007669"/>
    <property type="project" value="UniProtKB-UniRule"/>
</dbReference>
<evidence type="ECO:0000256" key="3">
    <source>
        <dbReference type="ARBA" id="ARBA00022679"/>
    </source>
</evidence>
<dbReference type="GO" id="GO:0001558">
    <property type="term" value="P:regulation of cell growth"/>
    <property type="evidence" value="ECO:0007669"/>
    <property type="project" value="UniProtKB-ARBA"/>
</dbReference>
<comment type="catalytic activity">
    <reaction evidence="8">
        <text>L-seryl-[protein] + ATP = O-phospho-L-seryl-[protein] + ADP + H(+)</text>
        <dbReference type="Rhea" id="RHEA:17989"/>
        <dbReference type="Rhea" id="RHEA-COMP:9863"/>
        <dbReference type="Rhea" id="RHEA-COMP:11604"/>
        <dbReference type="ChEBI" id="CHEBI:15378"/>
        <dbReference type="ChEBI" id="CHEBI:29999"/>
        <dbReference type="ChEBI" id="CHEBI:30616"/>
        <dbReference type="ChEBI" id="CHEBI:83421"/>
        <dbReference type="ChEBI" id="CHEBI:456216"/>
        <dbReference type="EC" id="2.7.11.1"/>
    </reaction>
</comment>
<dbReference type="InterPro" id="IPR011009">
    <property type="entry name" value="Kinase-like_dom_sf"/>
</dbReference>
<dbReference type="InterPro" id="IPR000719">
    <property type="entry name" value="Prot_kinase_dom"/>
</dbReference>
<feature type="region of interest" description="Disordered" evidence="10">
    <location>
        <begin position="26"/>
        <end position="45"/>
    </location>
</feature>
<evidence type="ECO:0000256" key="1">
    <source>
        <dbReference type="ARBA" id="ARBA00012513"/>
    </source>
</evidence>
<feature type="region of interest" description="Disordered" evidence="10">
    <location>
        <begin position="581"/>
        <end position="616"/>
    </location>
</feature>
<proteinExistence type="predicted"/>
<dbReference type="EC" id="2.7.11.1" evidence="1"/>
<dbReference type="Pfam" id="PF00069">
    <property type="entry name" value="Pkinase"/>
    <property type="match status" value="1"/>
</dbReference>
<evidence type="ECO:0000256" key="9">
    <source>
        <dbReference type="PROSITE-ProRule" id="PRU10141"/>
    </source>
</evidence>
<dbReference type="Gene3D" id="1.10.510.10">
    <property type="entry name" value="Transferase(Phosphotransferase) domain 1"/>
    <property type="match status" value="1"/>
</dbReference>
<dbReference type="PANTHER" id="PTHR43895:SF152">
    <property type="entry name" value="SERINE_THREONINE-PROTEIN KINASE TOS3"/>
    <property type="match status" value="1"/>
</dbReference>
<keyword evidence="4 9" id="KW-0547">Nucleotide-binding</keyword>
<evidence type="ECO:0000256" key="8">
    <source>
        <dbReference type="ARBA" id="ARBA00048679"/>
    </source>
</evidence>
<feature type="region of interest" description="Disordered" evidence="10">
    <location>
        <begin position="426"/>
        <end position="447"/>
    </location>
</feature>
<dbReference type="GeneID" id="63787760"/>